<feature type="compositionally biased region" description="Low complexity" evidence="1">
    <location>
        <begin position="119"/>
        <end position="128"/>
    </location>
</feature>
<feature type="compositionally biased region" description="Polar residues" evidence="1">
    <location>
        <begin position="129"/>
        <end position="139"/>
    </location>
</feature>
<evidence type="ECO:0000313" key="3">
    <source>
        <dbReference type="Proteomes" id="UP001168990"/>
    </source>
</evidence>
<feature type="region of interest" description="Disordered" evidence="1">
    <location>
        <begin position="119"/>
        <end position="170"/>
    </location>
</feature>
<feature type="region of interest" description="Disordered" evidence="1">
    <location>
        <begin position="1095"/>
        <end position="1116"/>
    </location>
</feature>
<dbReference type="PROSITE" id="PS50896">
    <property type="entry name" value="LISH"/>
    <property type="match status" value="1"/>
</dbReference>
<gene>
    <name evidence="2" type="ORF">PV328_004423</name>
</gene>
<protein>
    <recommendedName>
        <fullName evidence="4">LisH domain-containing protein</fullName>
    </recommendedName>
</protein>
<keyword evidence="3" id="KW-1185">Reference proteome</keyword>
<reference evidence="2" key="2">
    <citation type="submission" date="2023-03" db="EMBL/GenBank/DDBJ databases">
        <authorList>
            <person name="Inwood S.N."/>
            <person name="Skelly J.G."/>
            <person name="Guhlin J."/>
            <person name="Harrop T.W.R."/>
            <person name="Goldson S.G."/>
            <person name="Dearden P.K."/>
        </authorList>
    </citation>
    <scope>NUCLEOTIDE SEQUENCE</scope>
    <source>
        <strain evidence="2">Irish</strain>
        <tissue evidence="2">Whole body</tissue>
    </source>
</reference>
<feature type="compositionally biased region" description="Polar residues" evidence="1">
    <location>
        <begin position="231"/>
        <end position="242"/>
    </location>
</feature>
<feature type="region of interest" description="Disordered" evidence="1">
    <location>
        <begin position="231"/>
        <end position="273"/>
    </location>
</feature>
<feature type="region of interest" description="Disordered" evidence="1">
    <location>
        <begin position="1216"/>
        <end position="1338"/>
    </location>
</feature>
<sequence>MHGILPSEIARLVLDYLETSSCPEAARVFLETSPDLQECRRVAATGGKFITRVFGLTLINILYTFCDIYGLVQERLTKINADERLRRCGDLCEQLRTLIDDCRGQRFFVNINVPAQSTNNINNINNNNATGGSPIITSSIRKRRHSGPANKEKCNRSSKSQSLPCNETNDPNNCNANKIKALSSSSSSSVAAAASSGVAVDPPVMTKPAVNFKEPQSSNLLCDETPVPCSSTVGESQNGVQLSSSSSSSSSTSSSSQDHNEKNNQPLTKVSNNLCITNNEKLSKKKDNLTPKKLSTGTDTQELMTYSTAEVQTTPYDVMEFESETTDEPVENLSLLTKELLNRTELQERIADNINKAILPTDGLSLKDLSFSECIAGNECNTSIMTELNNAIKSIVTATEKDPVFERFFDEIFQADIEGEQDQDDDTRRNIIHSNESPIDASPKTMDECPTEAENNKVIDNPSKDKNSQLNVESEIIQTNAGFVNNPSTKIDAVDNQLLEDVNAAAVMSIINAKNKLSEKIAMETEISSNKQLNDPKYNFPVTNIIDGINNPPISNVDLKQNDQKISQDKNSQIIPIENNSSNVIKKLGRKSRVTKPKQKSIPTETVVPTLIVCNKNDINVTSTVLPVRLFNNIETENNICDGQKSQYVPIAPKNPSGPVPSTTTLYLRTVNVAKKISTSNTNKPKVDKKINDETIQNNNIVVPIEKKSTTEAITLYGISENNLTEVLEPTSLPTINIDDPVSFSDSGLSPFLKFNKKTTQPTTANEQIINTNPDDNTILRIADCDITKRTPKSLLKSRSMNHRLSLSTPRRRSGHIRALDFSTPPKEINTSRRLSEADACPYQIKSINNSKSICRTSLFKTPPFDNSPVDKQKNSRSIKTPSADSSPVPKLYGGWDKVSGVGTILGCVSPTVPSLISSLSSLSSIPKNNSTIKKSWDADLRESLEINNDNDDDVKPQEKIRKRNAKMNVKGVNTNELLSKNNLIDINKSEILNNEINQNKLSTINEIDNSICDIKVLKTNLTTETITVNNKVITKKYAKLKTLATNIKRIDNNEQNNLSNVTNSSSEISEKSGELIKIHSQNLSNIAIDLETPRKNDNTLGVPPTPRVLSPSSSTPFIQVTEDTGKVRCFITTPEFPPTPCINLTPRQTLENTTDVINNEFSASYYHPSSELKDNLIKQSQNEQLNLKTNKPEITQFEVIKENLPKDEACKELNISINSKDPETSQSKKKNTSTDEKENSNDLIKINKSSEISGMTLTDSSDSESNTSSSSCSSSSSSSSSCSCNGDTTNNSSRMSTSRRSKVKNSASKSNDINSSITKLIPKINDKETSNDKSGNSCEKIERQIARIIPLDNTLCDQKEIVVVNDKNILWTKNELSPEKVIPINKTQQALDEADTETPAKDEGLLCEAEISETPSGSKCGFETLTNLTSKISAIIGAEKESNSRKYHGVLRKLDTKLSADSIKTNILASLDNVEGSNKLGKDKLINEEMIDVVNKSKNILEQQNSDKLRGKNGKIKIVNVPDTKSILEQRLKSTLKAKEQTTLRKSRKEIKNIVPKEDKNEKEEKIIDNKNEIIKNNSTDLPDKLSIDHLIIAVNSPKKDECFIPPDTSNQKISSTTDNKIVKSPMKNAKTELSVLESLKLVPASKIDIVENPEENSTKTMHNCHREFSFIHDDTVNTKKKNIKKFSSSDLEFTIQLRNDEFVTMTATKFEILFTLPSKTVRSRSTRKPKLEIQPEPKPSMKPTIRSIKTVKGITITKNKKLTPVSTVVSQPLATSSPVQIETAAKISGKIKSTNDNTDELIMNKGKNVKQDNKKQSMTTRKRKERSESKDDEPVEKKTAMINPKLLLSRVNIDEFLIAVHGPITKS</sequence>
<dbReference type="EMBL" id="JAQQBS010001422">
    <property type="protein sequence ID" value="KAK0165949.1"/>
    <property type="molecule type" value="Genomic_DNA"/>
</dbReference>
<feature type="compositionally biased region" description="Polar residues" evidence="1">
    <location>
        <begin position="1305"/>
        <end position="1319"/>
    </location>
</feature>
<proteinExistence type="predicted"/>
<evidence type="ECO:0000313" key="2">
    <source>
        <dbReference type="EMBL" id="KAK0165949.1"/>
    </source>
</evidence>
<accession>A0AA39FAR4</accession>
<feature type="compositionally biased region" description="Polar residues" evidence="1">
    <location>
        <begin position="157"/>
        <end position="170"/>
    </location>
</feature>
<feature type="compositionally biased region" description="Polar residues" evidence="1">
    <location>
        <begin position="263"/>
        <end position="273"/>
    </location>
</feature>
<reference evidence="2" key="1">
    <citation type="journal article" date="2023" name="bioRxiv">
        <title>Scaffold-level genome assemblies of two parasitoid biocontrol wasps reveal the parthenogenesis mechanism and an associated novel virus.</title>
        <authorList>
            <person name="Inwood S."/>
            <person name="Skelly J."/>
            <person name="Guhlin J."/>
            <person name="Harrop T."/>
            <person name="Goldson S."/>
            <person name="Dearden P."/>
        </authorList>
    </citation>
    <scope>NUCLEOTIDE SEQUENCE</scope>
    <source>
        <strain evidence="2">Irish</strain>
        <tissue evidence="2">Whole body</tissue>
    </source>
</reference>
<dbReference type="InterPro" id="IPR006594">
    <property type="entry name" value="LisH"/>
</dbReference>
<dbReference type="Proteomes" id="UP001168990">
    <property type="component" value="Unassembled WGS sequence"/>
</dbReference>
<evidence type="ECO:0000256" key="1">
    <source>
        <dbReference type="SAM" id="MobiDB-lite"/>
    </source>
</evidence>
<feature type="region of interest" description="Disordered" evidence="1">
    <location>
        <begin position="1798"/>
        <end position="1839"/>
    </location>
</feature>
<feature type="compositionally biased region" description="Polar residues" evidence="1">
    <location>
        <begin position="1248"/>
        <end position="1258"/>
    </location>
</feature>
<organism evidence="2 3">
    <name type="scientific">Microctonus aethiopoides</name>
    <dbReference type="NCBI Taxonomy" id="144406"/>
    <lineage>
        <taxon>Eukaryota</taxon>
        <taxon>Metazoa</taxon>
        <taxon>Ecdysozoa</taxon>
        <taxon>Arthropoda</taxon>
        <taxon>Hexapoda</taxon>
        <taxon>Insecta</taxon>
        <taxon>Pterygota</taxon>
        <taxon>Neoptera</taxon>
        <taxon>Endopterygota</taxon>
        <taxon>Hymenoptera</taxon>
        <taxon>Apocrita</taxon>
        <taxon>Ichneumonoidea</taxon>
        <taxon>Braconidae</taxon>
        <taxon>Euphorinae</taxon>
        <taxon>Microctonus</taxon>
    </lineage>
</organism>
<feature type="compositionally biased region" description="Low complexity" evidence="1">
    <location>
        <begin position="1259"/>
        <end position="1297"/>
    </location>
</feature>
<feature type="compositionally biased region" description="Polar residues" evidence="1">
    <location>
        <begin position="876"/>
        <end position="886"/>
    </location>
</feature>
<evidence type="ECO:0008006" key="4">
    <source>
        <dbReference type="Google" id="ProtNLM"/>
    </source>
</evidence>
<comment type="caution">
    <text evidence="2">The sequence shown here is derived from an EMBL/GenBank/DDBJ whole genome shotgun (WGS) entry which is preliminary data.</text>
</comment>
<feature type="region of interest" description="Disordered" evidence="1">
    <location>
        <begin position="862"/>
        <end position="888"/>
    </location>
</feature>
<name>A0AA39FAR4_9HYME</name>
<feature type="compositionally biased region" description="Low complexity" evidence="1">
    <location>
        <begin position="243"/>
        <end position="256"/>
    </location>
</feature>